<evidence type="ECO:0000313" key="2">
    <source>
        <dbReference type="EMBL" id="GAA5500804.1"/>
    </source>
</evidence>
<accession>A0ABP9V6C3</accession>
<proteinExistence type="predicted"/>
<evidence type="ECO:0000313" key="3">
    <source>
        <dbReference type="Proteomes" id="UP001458946"/>
    </source>
</evidence>
<organism evidence="2 3">
    <name type="scientific">Deinococcus xinjiangensis</name>
    <dbReference type="NCBI Taxonomy" id="457454"/>
    <lineage>
        <taxon>Bacteria</taxon>
        <taxon>Thermotogati</taxon>
        <taxon>Deinococcota</taxon>
        <taxon>Deinococci</taxon>
        <taxon>Deinococcales</taxon>
        <taxon>Deinococcaceae</taxon>
        <taxon>Deinococcus</taxon>
    </lineage>
</organism>
<evidence type="ECO:0000256" key="1">
    <source>
        <dbReference type="SAM" id="Phobius"/>
    </source>
</evidence>
<dbReference type="EMBL" id="BAABRN010000004">
    <property type="protein sequence ID" value="GAA5500804.1"/>
    <property type="molecule type" value="Genomic_DNA"/>
</dbReference>
<evidence type="ECO:0008006" key="4">
    <source>
        <dbReference type="Google" id="ProtNLM"/>
    </source>
</evidence>
<keyword evidence="1" id="KW-1133">Transmembrane helix</keyword>
<reference evidence="2 3" key="1">
    <citation type="submission" date="2024-02" db="EMBL/GenBank/DDBJ databases">
        <title>Deinococcus xinjiangensis NBRC 107630.</title>
        <authorList>
            <person name="Ichikawa N."/>
            <person name="Katano-Makiyama Y."/>
            <person name="Hidaka K."/>
        </authorList>
    </citation>
    <scope>NUCLEOTIDE SEQUENCE [LARGE SCALE GENOMIC DNA]</scope>
    <source>
        <strain evidence="2 3">NBRC 107630</strain>
    </source>
</reference>
<protein>
    <recommendedName>
        <fullName evidence="4">MarR family transcriptional regulator</fullName>
    </recommendedName>
</protein>
<sequence>MNVARLLLSLIAGLSAALIAFSAAFVRGDVGGVMHYLHERAALRRLTESGAGAEQIAKAKADLLALGQAVAAPELATQLLPLELLLGVLVGLGVWWIFGERVARAASGARPDIQERMVLRFAHRRGGVFTLRDLMERSPLSAEQAREVTTRMLERGQLRREGEGYRL</sequence>
<comment type="caution">
    <text evidence="2">The sequence shown here is derived from an EMBL/GenBank/DDBJ whole genome shotgun (WGS) entry which is preliminary data.</text>
</comment>
<feature type="transmembrane region" description="Helical" evidence="1">
    <location>
        <begin position="79"/>
        <end position="98"/>
    </location>
</feature>
<keyword evidence="3" id="KW-1185">Reference proteome</keyword>
<keyword evidence="1" id="KW-0812">Transmembrane</keyword>
<keyword evidence="1" id="KW-0472">Membrane</keyword>
<dbReference type="Proteomes" id="UP001458946">
    <property type="component" value="Unassembled WGS sequence"/>
</dbReference>
<dbReference type="RefSeq" id="WP_353540786.1">
    <property type="nucleotide sequence ID" value="NZ_BAABRN010000004.1"/>
</dbReference>
<gene>
    <name evidence="2" type="ORF">Dxin01_00529</name>
</gene>
<name>A0ABP9V6C3_9DEIO</name>